<comment type="caution">
    <text evidence="2">The sequence shown here is derived from an EMBL/GenBank/DDBJ whole genome shotgun (WGS) entry which is preliminary data.</text>
</comment>
<evidence type="ECO:0000313" key="3">
    <source>
        <dbReference type="Proteomes" id="UP000193498"/>
    </source>
</evidence>
<sequence length="57" mass="6555">MYLLLYSDSSPFSFELLHSIRVRLSVIVALYCIAYNNYSLPISAREHLSSLALPHLR</sequence>
<keyword evidence="1" id="KW-1133">Transmembrane helix</keyword>
<keyword evidence="1" id="KW-0812">Transmembrane</keyword>
<evidence type="ECO:0000256" key="1">
    <source>
        <dbReference type="SAM" id="Phobius"/>
    </source>
</evidence>
<keyword evidence="1" id="KW-0472">Membrane</keyword>
<proteinExistence type="predicted"/>
<dbReference type="EMBL" id="MCFE01000420">
    <property type="protein sequence ID" value="ORX89810.1"/>
    <property type="molecule type" value="Genomic_DNA"/>
</dbReference>
<accession>A0A1Y1XVM3</accession>
<reference evidence="2 3" key="1">
    <citation type="submission" date="2016-07" db="EMBL/GenBank/DDBJ databases">
        <title>Pervasive Adenine N6-methylation of Active Genes in Fungi.</title>
        <authorList>
            <consortium name="DOE Joint Genome Institute"/>
            <person name="Mondo S.J."/>
            <person name="Dannebaum R.O."/>
            <person name="Kuo R.C."/>
            <person name="Labutti K."/>
            <person name="Haridas S."/>
            <person name="Kuo A."/>
            <person name="Salamov A."/>
            <person name="Ahrendt S.R."/>
            <person name="Lipzen A."/>
            <person name="Sullivan W."/>
            <person name="Andreopoulos W.B."/>
            <person name="Clum A."/>
            <person name="Lindquist E."/>
            <person name="Daum C."/>
            <person name="Ramamoorthy G.K."/>
            <person name="Gryganskyi A."/>
            <person name="Culley D."/>
            <person name="Magnuson J.K."/>
            <person name="James T.Y."/>
            <person name="O'Malley M.A."/>
            <person name="Stajich J.E."/>
            <person name="Spatafora J.W."/>
            <person name="Visel A."/>
            <person name="Grigoriev I.V."/>
        </authorList>
    </citation>
    <scope>NUCLEOTIDE SEQUENCE [LARGE SCALE GENOMIC DNA]</scope>
    <source>
        <strain evidence="2 3">CBS 931.73</strain>
    </source>
</reference>
<name>A0A1Y1XVM3_9FUNG</name>
<dbReference type="Proteomes" id="UP000193498">
    <property type="component" value="Unassembled WGS sequence"/>
</dbReference>
<dbReference type="AlphaFoldDB" id="A0A1Y1XVM3"/>
<feature type="transmembrane region" description="Helical" evidence="1">
    <location>
        <begin position="20"/>
        <end position="38"/>
    </location>
</feature>
<protein>
    <submittedName>
        <fullName evidence="2">Uncharacterized protein</fullName>
    </submittedName>
</protein>
<dbReference type="InParanoid" id="A0A1Y1XVM3"/>
<organism evidence="2 3">
    <name type="scientific">Basidiobolus meristosporus CBS 931.73</name>
    <dbReference type="NCBI Taxonomy" id="1314790"/>
    <lineage>
        <taxon>Eukaryota</taxon>
        <taxon>Fungi</taxon>
        <taxon>Fungi incertae sedis</taxon>
        <taxon>Zoopagomycota</taxon>
        <taxon>Entomophthoromycotina</taxon>
        <taxon>Basidiobolomycetes</taxon>
        <taxon>Basidiobolales</taxon>
        <taxon>Basidiobolaceae</taxon>
        <taxon>Basidiobolus</taxon>
    </lineage>
</organism>
<evidence type="ECO:0000313" key="2">
    <source>
        <dbReference type="EMBL" id="ORX89810.1"/>
    </source>
</evidence>
<gene>
    <name evidence="2" type="ORF">K493DRAFT_65224</name>
</gene>
<keyword evidence="3" id="KW-1185">Reference proteome</keyword>